<reference evidence="1 2" key="1">
    <citation type="submission" date="2019-11" db="EMBL/GenBank/DDBJ databases">
        <title>Bacillus lacus genome.</title>
        <authorList>
            <person name="Allen C.J."/>
            <person name="Newman J.D."/>
        </authorList>
    </citation>
    <scope>NUCLEOTIDE SEQUENCE [LARGE SCALE GENOMIC DNA]</scope>
    <source>
        <strain evidence="1 2">KCTC 33946</strain>
    </source>
</reference>
<sequence length="429" mass="47198">MDRLMNNHWFMKITALFIALMLYMSINFDNSPPATQPGSSAGFLTPANPSVFPRATTEAATITEVPLRSYFDQENMVVTGVPETVTVTVEGPTSSVTRARQIRDFEVFAELSNLSAGTHRVELAHKNIPADLKVTVDPSIITVTVQEKISRDFPIEVDFINKNQIKDGYTPEQPIIRPNIVRVTGAREIVDSIAMIKARVSLQNRDEAFEEDSRVTVYDADGNILPVDVEPSVVRISVPIAAPSKKVPINITREGQLPEGVSIAGLETDPSEITLYGPKNVLDSLEFYNGIKLDLSKITEDTVMEVEVPLPNGVSRVSPEKLQVKINVDKVEEKVLEDLPVKPVGLADDRDIEFLDPVTEAINLNLMGSPKLLEEIEASDVELFVNVTDLDDGEHDVKVEVTGPQNVNWSLAKDTVKIKISTPEATSDS</sequence>
<comment type="caution">
    <text evidence="1">The sequence shown here is derived from an EMBL/GenBank/DDBJ whole genome shotgun (WGS) entry which is preliminary data.</text>
</comment>
<evidence type="ECO:0000313" key="1">
    <source>
        <dbReference type="EMBL" id="MRX72149.1"/>
    </source>
</evidence>
<dbReference type="Gene3D" id="2.170.120.40">
    <property type="entry name" value="YbbR-like domain"/>
    <property type="match status" value="2"/>
</dbReference>
<dbReference type="PANTHER" id="PTHR37804">
    <property type="entry name" value="CDAA REGULATORY PROTEIN CDAR"/>
    <property type="match status" value="1"/>
</dbReference>
<organism evidence="1 2">
    <name type="scientific">Metabacillus lacus</name>
    <dbReference type="NCBI Taxonomy" id="1983721"/>
    <lineage>
        <taxon>Bacteria</taxon>
        <taxon>Bacillati</taxon>
        <taxon>Bacillota</taxon>
        <taxon>Bacilli</taxon>
        <taxon>Bacillales</taxon>
        <taxon>Bacillaceae</taxon>
        <taxon>Metabacillus</taxon>
    </lineage>
</organism>
<dbReference type="InterPro" id="IPR053154">
    <property type="entry name" value="c-di-AMP_regulator"/>
</dbReference>
<name>A0A7X2IYU1_9BACI</name>
<keyword evidence="2" id="KW-1185">Reference proteome</keyword>
<dbReference type="RefSeq" id="WP_154307280.1">
    <property type="nucleotide sequence ID" value="NZ_WKKI01000011.1"/>
</dbReference>
<evidence type="ECO:0000313" key="2">
    <source>
        <dbReference type="Proteomes" id="UP000448867"/>
    </source>
</evidence>
<dbReference type="PANTHER" id="PTHR37804:SF1">
    <property type="entry name" value="CDAA REGULATORY PROTEIN CDAR"/>
    <property type="match status" value="1"/>
</dbReference>
<dbReference type="Proteomes" id="UP000448867">
    <property type="component" value="Unassembled WGS sequence"/>
</dbReference>
<dbReference type="OrthoDB" id="2960905at2"/>
<accession>A0A7X2IYU1</accession>
<dbReference type="AlphaFoldDB" id="A0A7X2IYU1"/>
<dbReference type="Gene3D" id="2.170.120.30">
    <property type="match status" value="2"/>
</dbReference>
<dbReference type="Pfam" id="PF07949">
    <property type="entry name" value="YbbR"/>
    <property type="match status" value="3"/>
</dbReference>
<protein>
    <submittedName>
        <fullName evidence="1">YbbR-like domain-containing protein</fullName>
    </submittedName>
</protein>
<gene>
    <name evidence="1" type="ORF">GJU40_08245</name>
</gene>
<proteinExistence type="predicted"/>
<dbReference type="InterPro" id="IPR012505">
    <property type="entry name" value="YbbR"/>
</dbReference>
<dbReference type="EMBL" id="WKKI01000011">
    <property type="protein sequence ID" value="MRX72149.1"/>
    <property type="molecule type" value="Genomic_DNA"/>
</dbReference>